<dbReference type="AlphaFoldDB" id="A0A7J9AYY1"/>
<dbReference type="EMBL" id="JABEZV010436482">
    <property type="protein sequence ID" value="MBA0729295.1"/>
    <property type="molecule type" value="Genomic_DNA"/>
</dbReference>
<evidence type="ECO:0000313" key="2">
    <source>
        <dbReference type="EMBL" id="MBA0729295.1"/>
    </source>
</evidence>
<organism evidence="2 3">
    <name type="scientific">Gossypium laxum</name>
    <dbReference type="NCBI Taxonomy" id="34288"/>
    <lineage>
        <taxon>Eukaryota</taxon>
        <taxon>Viridiplantae</taxon>
        <taxon>Streptophyta</taxon>
        <taxon>Embryophyta</taxon>
        <taxon>Tracheophyta</taxon>
        <taxon>Spermatophyta</taxon>
        <taxon>Magnoliopsida</taxon>
        <taxon>eudicotyledons</taxon>
        <taxon>Gunneridae</taxon>
        <taxon>Pentapetalae</taxon>
        <taxon>rosids</taxon>
        <taxon>malvids</taxon>
        <taxon>Malvales</taxon>
        <taxon>Malvaceae</taxon>
        <taxon>Malvoideae</taxon>
        <taxon>Gossypium</taxon>
    </lineage>
</organism>
<dbReference type="Proteomes" id="UP000593574">
    <property type="component" value="Unassembled WGS sequence"/>
</dbReference>
<name>A0A7J9AYY1_9ROSI</name>
<evidence type="ECO:0000256" key="1">
    <source>
        <dbReference type="SAM" id="Phobius"/>
    </source>
</evidence>
<keyword evidence="1" id="KW-1133">Transmembrane helix</keyword>
<comment type="caution">
    <text evidence="2">The sequence shown here is derived from an EMBL/GenBank/DDBJ whole genome shotgun (WGS) entry which is preliminary data.</text>
</comment>
<proteinExistence type="predicted"/>
<reference evidence="2 3" key="1">
    <citation type="journal article" date="2019" name="Genome Biol. Evol.">
        <title>Insights into the evolution of the New World diploid cottons (Gossypium, subgenus Houzingenia) based on genome sequencing.</title>
        <authorList>
            <person name="Grover C.E."/>
            <person name="Arick M.A. 2nd"/>
            <person name="Thrash A."/>
            <person name="Conover J.L."/>
            <person name="Sanders W.S."/>
            <person name="Peterson D.G."/>
            <person name="Frelichowski J.E."/>
            <person name="Scheffler J.A."/>
            <person name="Scheffler B.E."/>
            <person name="Wendel J.F."/>
        </authorList>
    </citation>
    <scope>NUCLEOTIDE SEQUENCE [LARGE SCALE GENOMIC DNA]</scope>
    <source>
        <strain evidence="2">4</strain>
        <tissue evidence="2">Leaf</tissue>
    </source>
</reference>
<sequence>MPVRKRVRVDSLDVHSCYSRGSTKKKLSGELRGYFWMKSCTGAVILIGSLYLESGEL</sequence>
<keyword evidence="1" id="KW-0812">Transmembrane</keyword>
<keyword evidence="3" id="KW-1185">Reference proteome</keyword>
<feature type="transmembrane region" description="Helical" evidence="1">
    <location>
        <begin position="34"/>
        <end position="52"/>
    </location>
</feature>
<protein>
    <submittedName>
        <fullName evidence="2">Uncharacterized protein</fullName>
    </submittedName>
</protein>
<gene>
    <name evidence="2" type="ORF">Golax_022630</name>
</gene>
<evidence type="ECO:0000313" key="3">
    <source>
        <dbReference type="Proteomes" id="UP000593574"/>
    </source>
</evidence>
<accession>A0A7J9AYY1</accession>
<keyword evidence="1" id="KW-0472">Membrane</keyword>